<evidence type="ECO:0000259" key="3">
    <source>
        <dbReference type="SMART" id="SM00199"/>
    </source>
</evidence>
<dbReference type="Proteomes" id="UP000504632">
    <property type="component" value="Chromosome 9"/>
</dbReference>
<evidence type="ECO:0000313" key="5">
    <source>
        <dbReference type="RefSeq" id="XP_030640396.1"/>
    </source>
</evidence>
<reference evidence="5" key="1">
    <citation type="submission" date="2025-08" db="UniProtKB">
        <authorList>
            <consortium name="RefSeq"/>
        </authorList>
    </citation>
    <scope>IDENTIFICATION</scope>
</reference>
<sequence>MKFQALILILLLACMYPTLAQGSYENCCLKYIAGLKKNLKRRIDSYRRQETDGGCNIPAVVFSLRLRDNKVKSVCADPKRDWVKKLTTDIDRRQAKV</sequence>
<dbReference type="GO" id="GO:0006955">
    <property type="term" value="P:immune response"/>
    <property type="evidence" value="ECO:0007669"/>
    <property type="project" value="InterPro"/>
</dbReference>
<feature type="signal peptide" evidence="2">
    <location>
        <begin position="1"/>
        <end position="20"/>
    </location>
</feature>
<dbReference type="GeneID" id="115820842"/>
<evidence type="ECO:0000313" key="4">
    <source>
        <dbReference type="Proteomes" id="UP000504632"/>
    </source>
</evidence>
<dbReference type="PANTHER" id="PTHR12015:SF186">
    <property type="entry name" value="C-C MOTIF CHEMOKINE 21-LIKE-RELATED"/>
    <property type="match status" value="1"/>
</dbReference>
<organism evidence="4 5">
    <name type="scientific">Chanos chanos</name>
    <name type="common">Milkfish</name>
    <name type="synonym">Mugil chanos</name>
    <dbReference type="NCBI Taxonomy" id="29144"/>
    <lineage>
        <taxon>Eukaryota</taxon>
        <taxon>Metazoa</taxon>
        <taxon>Chordata</taxon>
        <taxon>Craniata</taxon>
        <taxon>Vertebrata</taxon>
        <taxon>Euteleostomi</taxon>
        <taxon>Actinopterygii</taxon>
        <taxon>Neopterygii</taxon>
        <taxon>Teleostei</taxon>
        <taxon>Ostariophysi</taxon>
        <taxon>Gonorynchiformes</taxon>
        <taxon>Chanidae</taxon>
        <taxon>Chanos</taxon>
    </lineage>
</organism>
<dbReference type="AlphaFoldDB" id="A0A6J2WAK8"/>
<dbReference type="FunCoup" id="A0A6J2WAK8">
    <property type="interactions" value="689"/>
</dbReference>
<protein>
    <submittedName>
        <fullName evidence="5">C-C motif chemokine 25b</fullName>
    </submittedName>
</protein>
<accession>A0A6J2WAK8</accession>
<dbReference type="SMART" id="SM00199">
    <property type="entry name" value="SCY"/>
    <property type="match status" value="1"/>
</dbReference>
<dbReference type="CTD" id="795788"/>
<keyword evidence="4" id="KW-1185">Reference proteome</keyword>
<dbReference type="GO" id="GO:0008009">
    <property type="term" value="F:chemokine activity"/>
    <property type="evidence" value="ECO:0007669"/>
    <property type="project" value="InterPro"/>
</dbReference>
<dbReference type="GO" id="GO:0005615">
    <property type="term" value="C:extracellular space"/>
    <property type="evidence" value="ECO:0007669"/>
    <property type="project" value="UniProtKB-KW"/>
</dbReference>
<dbReference type="SUPFAM" id="SSF54117">
    <property type="entry name" value="Interleukin 8-like chemokines"/>
    <property type="match status" value="1"/>
</dbReference>
<keyword evidence="2" id="KW-0732">Signal</keyword>
<dbReference type="InterPro" id="IPR039809">
    <property type="entry name" value="Chemokine_b/g/d"/>
</dbReference>
<dbReference type="OrthoDB" id="9930747at2759"/>
<dbReference type="Gene3D" id="2.40.50.40">
    <property type="match status" value="1"/>
</dbReference>
<keyword evidence="1" id="KW-0202">Cytokine</keyword>
<name>A0A6J2WAK8_CHACN</name>
<feature type="chain" id="PRO_5026695695" evidence="2">
    <location>
        <begin position="21"/>
        <end position="97"/>
    </location>
</feature>
<dbReference type="Pfam" id="PF00048">
    <property type="entry name" value="IL8"/>
    <property type="match status" value="1"/>
</dbReference>
<dbReference type="InParanoid" id="A0A6J2WAK8"/>
<evidence type="ECO:0000256" key="1">
    <source>
        <dbReference type="ARBA" id="ARBA00022514"/>
    </source>
</evidence>
<dbReference type="InterPro" id="IPR001811">
    <property type="entry name" value="Chemokine_IL8-like_dom"/>
</dbReference>
<dbReference type="InterPro" id="IPR036048">
    <property type="entry name" value="Interleukin_8-like_sf"/>
</dbReference>
<gene>
    <name evidence="5" type="primary">ccl25b</name>
</gene>
<feature type="domain" description="Chemokine interleukin-8-like" evidence="3">
    <location>
        <begin position="24"/>
        <end position="90"/>
    </location>
</feature>
<evidence type="ECO:0000256" key="2">
    <source>
        <dbReference type="SAM" id="SignalP"/>
    </source>
</evidence>
<proteinExistence type="predicted"/>
<dbReference type="RefSeq" id="XP_030640396.1">
    <property type="nucleotide sequence ID" value="XM_030784536.1"/>
</dbReference>
<dbReference type="PANTHER" id="PTHR12015">
    <property type="entry name" value="SMALL INDUCIBLE CYTOKINE A"/>
    <property type="match status" value="1"/>
</dbReference>